<evidence type="ECO:0000313" key="1">
    <source>
        <dbReference type="EMBL" id="KAG7389960.1"/>
    </source>
</evidence>
<comment type="caution">
    <text evidence="1">The sequence shown here is derived from an EMBL/GenBank/DDBJ whole genome shotgun (WGS) entry which is preliminary data.</text>
</comment>
<organism evidence="1 2">
    <name type="scientific">Phytophthora pseudosyringae</name>
    <dbReference type="NCBI Taxonomy" id="221518"/>
    <lineage>
        <taxon>Eukaryota</taxon>
        <taxon>Sar</taxon>
        <taxon>Stramenopiles</taxon>
        <taxon>Oomycota</taxon>
        <taxon>Peronosporomycetes</taxon>
        <taxon>Peronosporales</taxon>
        <taxon>Peronosporaceae</taxon>
        <taxon>Phytophthora</taxon>
    </lineage>
</organism>
<dbReference type="Proteomes" id="UP000694044">
    <property type="component" value="Unassembled WGS sequence"/>
</dbReference>
<keyword evidence="2" id="KW-1185">Reference proteome</keyword>
<proteinExistence type="predicted"/>
<accession>A0A8T1WCP2</accession>
<name>A0A8T1WCP2_9STRA</name>
<protein>
    <submittedName>
        <fullName evidence="1">Uncharacterized protein</fullName>
    </submittedName>
</protein>
<reference evidence="1" key="1">
    <citation type="submission" date="2021-02" db="EMBL/GenBank/DDBJ databases">
        <authorList>
            <person name="Palmer J.M."/>
        </authorList>
    </citation>
    <scope>NUCLEOTIDE SEQUENCE</scope>
    <source>
        <strain evidence="1">SCRP734</strain>
    </source>
</reference>
<sequence>MGVGRRPPKRRFIRQGTPIPSLIGSRAETVRDPRLFYGQEVCNASQSLRMVLCFALKRELGRVVLQLQGRAQCGTALRAEPRPADLSQFVPEKRAAVPPTRNCGSSKWHLTSAYM</sequence>
<gene>
    <name evidence="1" type="ORF">PHYPSEUDO_009218</name>
</gene>
<dbReference type="EMBL" id="JAGDFM010000038">
    <property type="protein sequence ID" value="KAG7389960.1"/>
    <property type="molecule type" value="Genomic_DNA"/>
</dbReference>
<evidence type="ECO:0000313" key="2">
    <source>
        <dbReference type="Proteomes" id="UP000694044"/>
    </source>
</evidence>
<dbReference type="AlphaFoldDB" id="A0A8T1WCP2"/>